<evidence type="ECO:0000313" key="2">
    <source>
        <dbReference type="Proteomes" id="UP001457282"/>
    </source>
</evidence>
<keyword evidence="2" id="KW-1185">Reference proteome</keyword>
<accession>A0AAW1X1N2</accession>
<dbReference type="EMBL" id="JBEDUW010000004">
    <property type="protein sequence ID" value="KAK9930826.1"/>
    <property type="molecule type" value="Genomic_DNA"/>
</dbReference>
<dbReference type="Proteomes" id="UP001457282">
    <property type="component" value="Unassembled WGS sequence"/>
</dbReference>
<proteinExistence type="predicted"/>
<reference evidence="1 2" key="1">
    <citation type="journal article" date="2023" name="G3 (Bethesda)">
        <title>A chromosome-length genome assembly and annotation of blackberry (Rubus argutus, cv. 'Hillquist').</title>
        <authorList>
            <person name="Bruna T."/>
            <person name="Aryal R."/>
            <person name="Dudchenko O."/>
            <person name="Sargent D.J."/>
            <person name="Mead D."/>
            <person name="Buti M."/>
            <person name="Cavallini A."/>
            <person name="Hytonen T."/>
            <person name="Andres J."/>
            <person name="Pham M."/>
            <person name="Weisz D."/>
            <person name="Mascagni F."/>
            <person name="Usai G."/>
            <person name="Natali L."/>
            <person name="Bassil N."/>
            <person name="Fernandez G.E."/>
            <person name="Lomsadze A."/>
            <person name="Armour M."/>
            <person name="Olukolu B."/>
            <person name="Poorten T."/>
            <person name="Britton C."/>
            <person name="Davik J."/>
            <person name="Ashrafi H."/>
            <person name="Aiden E.L."/>
            <person name="Borodovsky M."/>
            <person name="Worthington M."/>
        </authorList>
    </citation>
    <scope>NUCLEOTIDE SEQUENCE [LARGE SCALE GENOMIC DNA]</scope>
    <source>
        <strain evidence="1">PI 553951</strain>
    </source>
</reference>
<dbReference type="AlphaFoldDB" id="A0AAW1X1N2"/>
<protein>
    <submittedName>
        <fullName evidence="1">Uncharacterized protein</fullName>
    </submittedName>
</protein>
<evidence type="ECO:0000313" key="1">
    <source>
        <dbReference type="EMBL" id="KAK9930826.1"/>
    </source>
</evidence>
<gene>
    <name evidence="1" type="ORF">M0R45_018134</name>
</gene>
<sequence>MLMRRQGSWAQPEERSTTVIARDGVATVMSWKLASTTGWQRRESRIGLCEANVDLGRRCRSVINGDDGWDTGCCYEF</sequence>
<name>A0AAW1X1N2_RUBAR</name>
<comment type="caution">
    <text evidence="1">The sequence shown here is derived from an EMBL/GenBank/DDBJ whole genome shotgun (WGS) entry which is preliminary data.</text>
</comment>
<organism evidence="1 2">
    <name type="scientific">Rubus argutus</name>
    <name type="common">Southern blackberry</name>
    <dbReference type="NCBI Taxonomy" id="59490"/>
    <lineage>
        <taxon>Eukaryota</taxon>
        <taxon>Viridiplantae</taxon>
        <taxon>Streptophyta</taxon>
        <taxon>Embryophyta</taxon>
        <taxon>Tracheophyta</taxon>
        <taxon>Spermatophyta</taxon>
        <taxon>Magnoliopsida</taxon>
        <taxon>eudicotyledons</taxon>
        <taxon>Gunneridae</taxon>
        <taxon>Pentapetalae</taxon>
        <taxon>rosids</taxon>
        <taxon>fabids</taxon>
        <taxon>Rosales</taxon>
        <taxon>Rosaceae</taxon>
        <taxon>Rosoideae</taxon>
        <taxon>Rosoideae incertae sedis</taxon>
        <taxon>Rubus</taxon>
    </lineage>
</organism>